<evidence type="ECO:0000313" key="2">
    <source>
        <dbReference type="Proteomes" id="UP001165960"/>
    </source>
</evidence>
<sequence>MPLMWLLGQSFFKNTTVRSSWLLTSPGSLPLMSSPGWCLTRSYRLWWTPSLIGDITCRVLNTSLWFVQTIRPSVTSTSPRSYSLARHVSCRRSLVTSSRELNILSDLLSCNPAMYPVRGNEDPQVTVIPESLILLDSGSPLPQTPPTPPVVPPQLLVIAPAPSSELDPPLALPGMLLHDILVAQHSSLDS</sequence>
<evidence type="ECO:0000313" key="1">
    <source>
        <dbReference type="EMBL" id="KAJ9062459.1"/>
    </source>
</evidence>
<organism evidence="1 2">
    <name type="scientific">Entomophthora muscae</name>
    <dbReference type="NCBI Taxonomy" id="34485"/>
    <lineage>
        <taxon>Eukaryota</taxon>
        <taxon>Fungi</taxon>
        <taxon>Fungi incertae sedis</taxon>
        <taxon>Zoopagomycota</taxon>
        <taxon>Entomophthoromycotina</taxon>
        <taxon>Entomophthoromycetes</taxon>
        <taxon>Entomophthorales</taxon>
        <taxon>Entomophthoraceae</taxon>
        <taxon>Entomophthora</taxon>
    </lineage>
</organism>
<dbReference type="EMBL" id="QTSX02005005">
    <property type="protein sequence ID" value="KAJ9062459.1"/>
    <property type="molecule type" value="Genomic_DNA"/>
</dbReference>
<keyword evidence="2" id="KW-1185">Reference proteome</keyword>
<protein>
    <submittedName>
        <fullName evidence="1">Uncharacterized protein</fullName>
    </submittedName>
</protein>
<name>A0ACC2SJL7_9FUNG</name>
<dbReference type="Proteomes" id="UP001165960">
    <property type="component" value="Unassembled WGS sequence"/>
</dbReference>
<proteinExistence type="predicted"/>
<gene>
    <name evidence="1" type="ORF">DSO57_1010482</name>
</gene>
<comment type="caution">
    <text evidence="1">The sequence shown here is derived from an EMBL/GenBank/DDBJ whole genome shotgun (WGS) entry which is preliminary data.</text>
</comment>
<accession>A0ACC2SJL7</accession>
<reference evidence="1" key="1">
    <citation type="submission" date="2022-04" db="EMBL/GenBank/DDBJ databases">
        <title>Genome of the entomopathogenic fungus Entomophthora muscae.</title>
        <authorList>
            <person name="Elya C."/>
            <person name="Lovett B.R."/>
            <person name="Lee E."/>
            <person name="Macias A.M."/>
            <person name="Hajek A.E."/>
            <person name="De Bivort B.L."/>
            <person name="Kasson M.T."/>
            <person name="De Fine Licht H.H."/>
            <person name="Stajich J.E."/>
        </authorList>
    </citation>
    <scope>NUCLEOTIDE SEQUENCE</scope>
    <source>
        <strain evidence="1">Berkeley</strain>
    </source>
</reference>